<dbReference type="Pfam" id="PF13751">
    <property type="entry name" value="DDE_Tnp_1_6"/>
    <property type="match status" value="1"/>
</dbReference>
<feature type="non-terminal residue" evidence="3">
    <location>
        <position position="1"/>
    </location>
</feature>
<dbReference type="InterPro" id="IPR025668">
    <property type="entry name" value="Tnp_DDE_dom"/>
</dbReference>
<dbReference type="Proteomes" id="UP000824141">
    <property type="component" value="Unassembled WGS sequence"/>
</dbReference>
<name>A0A9D1K267_9FIRM</name>
<dbReference type="NCBIfam" id="NF033551">
    <property type="entry name" value="transpos_IS1182"/>
    <property type="match status" value="1"/>
</dbReference>
<evidence type="ECO:0000259" key="1">
    <source>
        <dbReference type="Pfam" id="PF05598"/>
    </source>
</evidence>
<dbReference type="PANTHER" id="PTHR33408">
    <property type="entry name" value="TRANSPOSASE"/>
    <property type="match status" value="1"/>
</dbReference>
<dbReference type="InterPro" id="IPR008490">
    <property type="entry name" value="Transposase_InsH_N"/>
</dbReference>
<dbReference type="PANTHER" id="PTHR33408:SF2">
    <property type="entry name" value="TRANSPOSASE DDE DOMAIN-CONTAINING PROTEIN"/>
    <property type="match status" value="1"/>
</dbReference>
<protein>
    <submittedName>
        <fullName evidence="3">IS1182 family transposase</fullName>
    </submittedName>
</protein>
<dbReference type="AlphaFoldDB" id="A0A9D1K267"/>
<sequence length="487" mass="57189">HNAPVRLLSAQLEELEYGKLYKAYSPRGRKSAADPRVLFKVMVHGYLCGIYSSRKLEEACQYRIDFRWLLEDQKAPDHTTFARFRTGRCREVVEDLFYQFVKKLEDMGETDHKTVYIDGTKLESAAGRYTFVWRKPIQKHLAKVKAELEKRTGLKSASAIGSRLEEERRHILFVHGSGKRKSPQQREWEEQWTLLERWKAYERKLAIMGEGRNSYSKTDPDATFMRMKEDHMRNGQLKPGYNVQIAVNSEYITGLEAFSDRGDAKTFRPMMRKLAQKHGKPYEECVADAGYESQENYLYLAQNGQVCFIKSTNYDQKKTKKFKRQIGRIENMAYCHDDDCFICTQGRKLKLRREMTEQRNGQFLTTAWYRCEDCAGCPCRAQCCRAKDPNQPKEVVLQRTFWEKREQAARNISSQRGIHLRLCRSIQVEGAFALLKNDFGFRRFLTRGKGNIRTELFFLALAFDLKKLWMKREHNRLKTRVSLKMVS</sequence>
<comment type="caution">
    <text evidence="3">The sequence shown here is derived from an EMBL/GenBank/DDBJ whole genome shotgun (WGS) entry which is preliminary data.</text>
</comment>
<reference evidence="3" key="2">
    <citation type="journal article" date="2021" name="PeerJ">
        <title>Extensive microbial diversity within the chicken gut microbiome revealed by metagenomics and culture.</title>
        <authorList>
            <person name="Gilroy R."/>
            <person name="Ravi A."/>
            <person name="Getino M."/>
            <person name="Pursley I."/>
            <person name="Horton D.L."/>
            <person name="Alikhan N.F."/>
            <person name="Baker D."/>
            <person name="Gharbi K."/>
            <person name="Hall N."/>
            <person name="Watson M."/>
            <person name="Adriaenssens E.M."/>
            <person name="Foster-Nyarko E."/>
            <person name="Jarju S."/>
            <person name="Secka A."/>
            <person name="Antonio M."/>
            <person name="Oren A."/>
            <person name="Chaudhuri R.R."/>
            <person name="La Ragione R."/>
            <person name="Hildebrand F."/>
            <person name="Pallen M.J."/>
        </authorList>
    </citation>
    <scope>NUCLEOTIDE SEQUENCE</scope>
    <source>
        <strain evidence="3">6086</strain>
    </source>
</reference>
<proteinExistence type="predicted"/>
<dbReference type="Pfam" id="PF05598">
    <property type="entry name" value="DUF772"/>
    <property type="match status" value="1"/>
</dbReference>
<accession>A0A9D1K267</accession>
<feature type="domain" description="Transposase DDE" evidence="2">
    <location>
        <begin position="342"/>
        <end position="469"/>
    </location>
</feature>
<dbReference type="EMBL" id="DVJM01000185">
    <property type="protein sequence ID" value="HIS79449.1"/>
    <property type="molecule type" value="Genomic_DNA"/>
</dbReference>
<gene>
    <name evidence="3" type="ORF">IAD03_08775</name>
</gene>
<evidence type="ECO:0000313" key="4">
    <source>
        <dbReference type="Proteomes" id="UP000824141"/>
    </source>
</evidence>
<feature type="domain" description="Transposase InsH N-terminal" evidence="1">
    <location>
        <begin position="2"/>
        <end position="86"/>
    </location>
</feature>
<dbReference type="InterPro" id="IPR047629">
    <property type="entry name" value="IS1182_transpos"/>
</dbReference>
<reference evidence="3" key="1">
    <citation type="submission" date="2020-10" db="EMBL/GenBank/DDBJ databases">
        <authorList>
            <person name="Gilroy R."/>
        </authorList>
    </citation>
    <scope>NUCLEOTIDE SEQUENCE</scope>
    <source>
        <strain evidence="3">6086</strain>
    </source>
</reference>
<evidence type="ECO:0000259" key="2">
    <source>
        <dbReference type="Pfam" id="PF13751"/>
    </source>
</evidence>
<organism evidence="3 4">
    <name type="scientific">Candidatus Caccousia stercoris</name>
    <dbReference type="NCBI Taxonomy" id="2840723"/>
    <lineage>
        <taxon>Bacteria</taxon>
        <taxon>Bacillati</taxon>
        <taxon>Bacillota</taxon>
        <taxon>Clostridia</taxon>
        <taxon>Eubacteriales</taxon>
        <taxon>Oscillospiraceae</taxon>
        <taxon>Oscillospiraceae incertae sedis</taxon>
        <taxon>Candidatus Caccousia</taxon>
    </lineage>
</organism>
<evidence type="ECO:0000313" key="3">
    <source>
        <dbReference type="EMBL" id="HIS79449.1"/>
    </source>
</evidence>